<sequence length="105" mass="11866">MLKPPIFCRHNGVDLVEVQQQRIVVGNVIEDVCSWCGTSRVLFQRLFGDGSLVWLASSFLARWSVVGSGLTSASARCGCWLICTMKGDMFMWRWWCSDDCVVVAW</sequence>
<reference evidence="1 2" key="1">
    <citation type="submission" date="2019-04" db="EMBL/GenBank/DDBJ databases">
        <title>An improved genome assembly and genetic linkage map for asparagus bean, Vigna unguiculata ssp. sesquipedialis.</title>
        <authorList>
            <person name="Xia Q."/>
            <person name="Zhang R."/>
            <person name="Dong Y."/>
        </authorList>
    </citation>
    <scope>NUCLEOTIDE SEQUENCE [LARGE SCALE GENOMIC DNA]</scope>
    <source>
        <tissue evidence="1">Leaf</tissue>
    </source>
</reference>
<dbReference type="Proteomes" id="UP000501690">
    <property type="component" value="Linkage Group LG8"/>
</dbReference>
<proteinExistence type="predicted"/>
<gene>
    <name evidence="1" type="ORF">DEO72_LG8g2481</name>
</gene>
<accession>A0A4D6MX37</accession>
<keyword evidence="2" id="KW-1185">Reference proteome</keyword>
<evidence type="ECO:0000313" key="1">
    <source>
        <dbReference type="EMBL" id="QCE04445.1"/>
    </source>
</evidence>
<organism evidence="1 2">
    <name type="scientific">Vigna unguiculata</name>
    <name type="common">Cowpea</name>
    <dbReference type="NCBI Taxonomy" id="3917"/>
    <lineage>
        <taxon>Eukaryota</taxon>
        <taxon>Viridiplantae</taxon>
        <taxon>Streptophyta</taxon>
        <taxon>Embryophyta</taxon>
        <taxon>Tracheophyta</taxon>
        <taxon>Spermatophyta</taxon>
        <taxon>Magnoliopsida</taxon>
        <taxon>eudicotyledons</taxon>
        <taxon>Gunneridae</taxon>
        <taxon>Pentapetalae</taxon>
        <taxon>rosids</taxon>
        <taxon>fabids</taxon>
        <taxon>Fabales</taxon>
        <taxon>Fabaceae</taxon>
        <taxon>Papilionoideae</taxon>
        <taxon>50 kb inversion clade</taxon>
        <taxon>NPAAA clade</taxon>
        <taxon>indigoferoid/millettioid clade</taxon>
        <taxon>Phaseoleae</taxon>
        <taxon>Vigna</taxon>
    </lineage>
</organism>
<protein>
    <submittedName>
        <fullName evidence="1">Uncharacterized protein</fullName>
    </submittedName>
</protein>
<name>A0A4D6MX37_VIGUN</name>
<dbReference type="AlphaFoldDB" id="A0A4D6MX37"/>
<dbReference type="EMBL" id="CP039352">
    <property type="protein sequence ID" value="QCE04445.1"/>
    <property type="molecule type" value="Genomic_DNA"/>
</dbReference>
<evidence type="ECO:0000313" key="2">
    <source>
        <dbReference type="Proteomes" id="UP000501690"/>
    </source>
</evidence>